<evidence type="ECO:0000313" key="9">
    <source>
        <dbReference type="Proteomes" id="UP000515947"/>
    </source>
</evidence>
<feature type="transmembrane region" description="Helical" evidence="6">
    <location>
        <begin position="12"/>
        <end position="33"/>
    </location>
</feature>
<dbReference type="InterPro" id="IPR024607">
    <property type="entry name" value="Sulfatase_CS"/>
</dbReference>
<gene>
    <name evidence="8" type="ORF">H9L09_01835</name>
</gene>
<dbReference type="EMBL" id="CP060713">
    <property type="protein sequence ID" value="QNN53253.1"/>
    <property type="molecule type" value="Genomic_DNA"/>
</dbReference>
<keyword evidence="4" id="KW-0325">Glycoprotein</keyword>
<evidence type="ECO:0000313" key="8">
    <source>
        <dbReference type="EMBL" id="QNN53253.1"/>
    </source>
</evidence>
<evidence type="ECO:0000256" key="4">
    <source>
        <dbReference type="ARBA" id="ARBA00023180"/>
    </source>
</evidence>
<dbReference type="Pfam" id="PF00884">
    <property type="entry name" value="Sulfatase"/>
    <property type="match status" value="1"/>
</dbReference>
<feature type="region of interest" description="Disordered" evidence="5">
    <location>
        <begin position="557"/>
        <end position="576"/>
    </location>
</feature>
<dbReference type="InterPro" id="IPR017850">
    <property type="entry name" value="Alkaline_phosphatase_core_sf"/>
</dbReference>
<sequence length="576" mass="62852">MSRLSRLSGRTWLRTGAVAAVVVSTLAVIGVAGPGRPAPAVKPAPSVRGSTDSGDSAVAQAAQAAQARPNIVFIMVDDMRDDDLRFMPWTRRLIRDQGVRFVNSFAPFPLCCPARASVLTGRYAHNHQVYGVNAPYAFPSFHDRSTIATWLHDAGYATVYVGKYLNGYGSMPRPGHRTGKSLHYVPPGWSRWRASIDGGLPASDPRAGGTYNFFDTTLSRNGEGFVNYRGRYQSRVYGELTEEIIRGRAPAARPYFLYVSYTAPHSGSPVEPDDPAPVRRNDGQLVDFLTTARPDDVKGRFDRRVRAAPGADWKDPDFSDKPGYLRAPPINAAERRAMLEVTRQRAEALSVVDSQVRRTVAAVEASGEARRTLILFTSDNGYFLGEQRRRQGKIFPHEPSLRVPLLLRGPGIAAGGRRHDPVTSIDLAPTLADLAGVTPPSRVDGVSVLDVARHGDRGWVRAVLTETGPMMGVRRNTNEAGQPLSSGGRRDVRFAIGVRTSRYLYVDLAGGARELYDLAKDPREYRNLVGVRAYAATQRELAQVLDRVRACDGRACAAPLPRSSPPARDAAPDLSG</sequence>
<evidence type="ECO:0000259" key="7">
    <source>
        <dbReference type="Pfam" id="PF00884"/>
    </source>
</evidence>
<keyword evidence="3" id="KW-0378">Hydrolase</keyword>
<keyword evidence="6" id="KW-0812">Transmembrane</keyword>
<evidence type="ECO:0000256" key="2">
    <source>
        <dbReference type="ARBA" id="ARBA00022729"/>
    </source>
</evidence>
<keyword evidence="6" id="KW-1133">Transmembrane helix</keyword>
<dbReference type="GO" id="GO:0016787">
    <property type="term" value="F:hydrolase activity"/>
    <property type="evidence" value="ECO:0007669"/>
    <property type="project" value="UniProtKB-KW"/>
</dbReference>
<dbReference type="RefSeq" id="WP_187579095.1">
    <property type="nucleotide sequence ID" value="NZ_CP060713.1"/>
</dbReference>
<comment type="similarity">
    <text evidence="1">Belongs to the sulfatase family.</text>
</comment>
<keyword evidence="6" id="KW-0472">Membrane</keyword>
<dbReference type="KEGG" id="nmes:H9L09_01835"/>
<dbReference type="InterPro" id="IPR000917">
    <property type="entry name" value="Sulfatase_N"/>
</dbReference>
<dbReference type="CDD" id="cd16147">
    <property type="entry name" value="G6S"/>
    <property type="match status" value="1"/>
</dbReference>
<protein>
    <submittedName>
        <fullName evidence="8">Sulfatase</fullName>
    </submittedName>
</protein>
<dbReference type="PROSITE" id="PS00149">
    <property type="entry name" value="SULFATASE_2"/>
    <property type="match status" value="1"/>
</dbReference>
<dbReference type="PANTHER" id="PTHR43108">
    <property type="entry name" value="N-ACETYLGLUCOSAMINE-6-SULFATASE FAMILY MEMBER"/>
    <property type="match status" value="1"/>
</dbReference>
<accession>A0A7G9RCC8</accession>
<name>A0A7G9RCC8_9ACTN</name>
<evidence type="ECO:0000256" key="3">
    <source>
        <dbReference type="ARBA" id="ARBA00022801"/>
    </source>
</evidence>
<dbReference type="InterPro" id="IPR006311">
    <property type="entry name" value="TAT_signal"/>
</dbReference>
<keyword evidence="9" id="KW-1185">Reference proteome</keyword>
<dbReference type="Gene3D" id="3.40.720.10">
    <property type="entry name" value="Alkaline Phosphatase, subunit A"/>
    <property type="match status" value="1"/>
</dbReference>
<dbReference type="PROSITE" id="PS00523">
    <property type="entry name" value="SULFATASE_1"/>
    <property type="match status" value="1"/>
</dbReference>
<keyword evidence="2" id="KW-0732">Signal</keyword>
<feature type="region of interest" description="Disordered" evidence="5">
    <location>
        <begin position="37"/>
        <end position="60"/>
    </location>
</feature>
<dbReference type="SUPFAM" id="SSF53649">
    <property type="entry name" value="Alkaline phosphatase-like"/>
    <property type="match status" value="1"/>
</dbReference>
<evidence type="ECO:0000256" key="6">
    <source>
        <dbReference type="SAM" id="Phobius"/>
    </source>
</evidence>
<dbReference type="PROSITE" id="PS51318">
    <property type="entry name" value="TAT"/>
    <property type="match status" value="1"/>
</dbReference>
<proteinExistence type="inferred from homology"/>
<reference evidence="8 9" key="1">
    <citation type="submission" date="2020-08" db="EMBL/GenBank/DDBJ databases">
        <title>Genome sequence of Nocardioides mesophilus KACC 16243T.</title>
        <authorList>
            <person name="Hyun D.-W."/>
            <person name="Bae J.-W."/>
        </authorList>
    </citation>
    <scope>NUCLEOTIDE SEQUENCE [LARGE SCALE GENOMIC DNA]</scope>
    <source>
        <strain evidence="8 9">KACC 16243</strain>
    </source>
</reference>
<evidence type="ECO:0000256" key="1">
    <source>
        <dbReference type="ARBA" id="ARBA00008779"/>
    </source>
</evidence>
<dbReference type="AlphaFoldDB" id="A0A7G9RCC8"/>
<dbReference type="Proteomes" id="UP000515947">
    <property type="component" value="Chromosome"/>
</dbReference>
<evidence type="ECO:0000256" key="5">
    <source>
        <dbReference type="SAM" id="MobiDB-lite"/>
    </source>
</evidence>
<organism evidence="8 9">
    <name type="scientific">Nocardioides mesophilus</name>
    <dbReference type="NCBI Taxonomy" id="433659"/>
    <lineage>
        <taxon>Bacteria</taxon>
        <taxon>Bacillati</taxon>
        <taxon>Actinomycetota</taxon>
        <taxon>Actinomycetes</taxon>
        <taxon>Propionibacteriales</taxon>
        <taxon>Nocardioidaceae</taxon>
        <taxon>Nocardioides</taxon>
    </lineage>
</organism>
<feature type="domain" description="Sulfatase N-terminal" evidence="7">
    <location>
        <begin position="69"/>
        <end position="437"/>
    </location>
</feature>
<dbReference type="PANTHER" id="PTHR43108:SF8">
    <property type="entry name" value="SD21168P"/>
    <property type="match status" value="1"/>
</dbReference>